<dbReference type="SUPFAM" id="SSF81606">
    <property type="entry name" value="PP2C-like"/>
    <property type="match status" value="1"/>
</dbReference>
<reference evidence="3 4" key="1">
    <citation type="submission" date="2016-09" db="EMBL/GenBank/DDBJ databases">
        <title>Genomic analysis reveals versatility of anaerobic energy metabolism of Geosporobacter ferrireducens IRF9 of phylum Firmicutes.</title>
        <authorList>
            <person name="Kim S.-J."/>
        </authorList>
    </citation>
    <scope>NUCLEOTIDE SEQUENCE [LARGE SCALE GENOMIC DNA]</scope>
    <source>
        <strain evidence="3 4">IRF9</strain>
    </source>
</reference>
<dbReference type="PANTHER" id="PTHR43156:SF2">
    <property type="entry name" value="STAGE II SPORULATION PROTEIN E"/>
    <property type="match status" value="1"/>
</dbReference>
<dbReference type="AlphaFoldDB" id="A0A1D8GE72"/>
<dbReference type="KEGG" id="gfe:Gferi_06295"/>
<dbReference type="SMART" id="SM00331">
    <property type="entry name" value="PP2C_SIG"/>
    <property type="match status" value="1"/>
</dbReference>
<dbReference type="Gene3D" id="3.60.40.10">
    <property type="entry name" value="PPM-type phosphatase domain"/>
    <property type="match status" value="1"/>
</dbReference>
<feature type="domain" description="PPM-type phosphatase" evidence="2">
    <location>
        <begin position="4"/>
        <end position="219"/>
    </location>
</feature>
<dbReference type="InterPro" id="IPR001932">
    <property type="entry name" value="PPM-type_phosphatase-like_dom"/>
</dbReference>
<dbReference type="InterPro" id="IPR036457">
    <property type="entry name" value="PPM-type-like_dom_sf"/>
</dbReference>
<keyword evidence="4" id="KW-1185">Reference proteome</keyword>
<dbReference type="PANTHER" id="PTHR43156">
    <property type="entry name" value="STAGE II SPORULATION PROTEIN E-RELATED"/>
    <property type="match status" value="1"/>
</dbReference>
<organism evidence="3 4">
    <name type="scientific">Geosporobacter ferrireducens</name>
    <dbReference type="NCBI Taxonomy" id="1424294"/>
    <lineage>
        <taxon>Bacteria</taxon>
        <taxon>Bacillati</taxon>
        <taxon>Bacillota</taxon>
        <taxon>Clostridia</taxon>
        <taxon>Peptostreptococcales</taxon>
        <taxon>Thermotaleaceae</taxon>
        <taxon>Geosporobacter</taxon>
    </lineage>
</organism>
<protein>
    <submittedName>
        <fullName evidence="3">Serine/threonine protein phosphatase</fullName>
    </submittedName>
</protein>
<dbReference type="GO" id="GO:0016791">
    <property type="term" value="F:phosphatase activity"/>
    <property type="evidence" value="ECO:0007669"/>
    <property type="project" value="TreeGrafter"/>
</dbReference>
<dbReference type="Proteomes" id="UP000095743">
    <property type="component" value="Chromosome"/>
</dbReference>
<dbReference type="Pfam" id="PF07228">
    <property type="entry name" value="SpoIIE"/>
    <property type="match status" value="1"/>
</dbReference>
<evidence type="ECO:0000259" key="2">
    <source>
        <dbReference type="SMART" id="SM00331"/>
    </source>
</evidence>
<name>A0A1D8GE72_9FIRM</name>
<evidence type="ECO:0000313" key="4">
    <source>
        <dbReference type="Proteomes" id="UP000095743"/>
    </source>
</evidence>
<sequence>MEYFIEVGWDQLNKTGEELCGDQVEVVRTEDGMIVVLSDGLGSGVKAHILATMTAKIAATMLKEGLDITEVVDTIVNTLPICQVRKIAYSTFTIVYVRHNGEASIIQFDNPPIFYYDKEGNQVYKNSGVAVEINGKKVYQSKIQLQKGDCVIAVSDGVIHAGLGVIFNLGWTWENVAQYLNRLCPKHNSLYISKALIATCRDLYDGKPGDDTTAVAIQLKEPKYINLFTGPPLHKENDAAVVQQLVQSPGKKIICGGTAANIVARELNCDMQMDLTTVTAQIPPITHMKGFELVTEGILTLRETLEQLKLFHTHSLTREISGRIKEKNGAAMLTQILLYDCTHVNFFVGRAVNPAHQSQDAASAIPMKLRIVGELINMLKKIGKVVYVHYY</sequence>
<gene>
    <name evidence="3" type="ORF">Gferi_06295</name>
</gene>
<dbReference type="OrthoDB" id="1090916at2"/>
<dbReference type="STRING" id="1424294.Gferi_06295"/>
<evidence type="ECO:0000256" key="1">
    <source>
        <dbReference type="ARBA" id="ARBA00022801"/>
    </source>
</evidence>
<dbReference type="RefSeq" id="WP_069974773.1">
    <property type="nucleotide sequence ID" value="NZ_CP017269.1"/>
</dbReference>
<evidence type="ECO:0000313" key="3">
    <source>
        <dbReference type="EMBL" id="AOT69207.1"/>
    </source>
</evidence>
<keyword evidence="1" id="KW-0378">Hydrolase</keyword>
<dbReference type="EMBL" id="CP017269">
    <property type="protein sequence ID" value="AOT69207.1"/>
    <property type="molecule type" value="Genomic_DNA"/>
</dbReference>
<dbReference type="InterPro" id="IPR052016">
    <property type="entry name" value="Bact_Sigma-Reg"/>
</dbReference>
<proteinExistence type="predicted"/>
<accession>A0A1D8GE72</accession>